<dbReference type="SUPFAM" id="SSF52540">
    <property type="entry name" value="P-loop containing nucleoside triphosphate hydrolases"/>
    <property type="match status" value="1"/>
</dbReference>
<dbReference type="CDD" id="cd01130">
    <property type="entry name" value="VirB11-like_ATPase"/>
    <property type="match status" value="1"/>
</dbReference>
<comment type="similarity">
    <text evidence="1">Belongs to the GSP E family.</text>
</comment>
<keyword evidence="4" id="KW-1185">Reference proteome</keyword>
<proteinExistence type="inferred from homology"/>
<dbReference type="InterPro" id="IPR022399">
    <property type="entry name" value="TadA-like_ATPase"/>
</dbReference>
<dbReference type="Pfam" id="PF00437">
    <property type="entry name" value="T2SSE"/>
    <property type="match status" value="1"/>
</dbReference>
<dbReference type="PANTHER" id="PTHR30486">
    <property type="entry name" value="TWITCHING MOTILITY PROTEIN PILT"/>
    <property type="match status" value="1"/>
</dbReference>
<gene>
    <name evidence="3" type="ORF">ACFQDO_07850</name>
</gene>
<name>A0ABW1JCS1_9ACTN</name>
<sequence>MTGASAQVLDAALLARIRDALAGAGQVTPDAVAQAAREVGVVLGHEGLLQAVDRLRADLHGAGPLQPLLADPDVTDVLVNGPGSVWVDRGRGVQRVRVDVGDERDVRALAARLAGAAGRRLDDASPFVDAQLADGVRLHVALPPLVAGGTHVSLRVPSRRELDLADLVRLGTVPPPWAQVLEHLMSGLAAFVVSGGTGAGKTTVLGALLGLVPPAHRIVVVEDCAEVRVQHPHVVRLAARSPNVEGRGAVTLTDLVRQALRMRPDRLVVGEVRGAEVRELLAALNPGHEGGCGTLHANSVTEVPARLEALGALAGLDRATVHAQVAAAIQVVLHLRRHRGARRLVQVGVVQRIGDLVQVVPALVADPADPSAVGVRGPGWGALRERLELP</sequence>
<dbReference type="RefSeq" id="WP_345715848.1">
    <property type="nucleotide sequence ID" value="NZ_BAABFP010000004.1"/>
</dbReference>
<reference evidence="4" key="1">
    <citation type="journal article" date="2019" name="Int. J. Syst. Evol. Microbiol.">
        <title>The Global Catalogue of Microorganisms (GCM) 10K type strain sequencing project: providing services to taxonomists for standard genome sequencing and annotation.</title>
        <authorList>
            <consortium name="The Broad Institute Genomics Platform"/>
            <consortium name="The Broad Institute Genome Sequencing Center for Infectious Disease"/>
            <person name="Wu L."/>
            <person name="Ma J."/>
        </authorList>
    </citation>
    <scope>NUCLEOTIDE SEQUENCE [LARGE SCALE GENOMIC DNA]</scope>
    <source>
        <strain evidence="4">KACC 14249</strain>
    </source>
</reference>
<dbReference type="InterPro" id="IPR050921">
    <property type="entry name" value="T4SS_GSP_E_ATPase"/>
</dbReference>
<protein>
    <submittedName>
        <fullName evidence="3">TadA family conjugal transfer-associated ATPase</fullName>
    </submittedName>
</protein>
<evidence type="ECO:0000259" key="2">
    <source>
        <dbReference type="Pfam" id="PF00437"/>
    </source>
</evidence>
<dbReference type="Gene3D" id="3.30.450.380">
    <property type="match status" value="1"/>
</dbReference>
<dbReference type="InterPro" id="IPR027417">
    <property type="entry name" value="P-loop_NTPase"/>
</dbReference>
<dbReference type="Proteomes" id="UP001596189">
    <property type="component" value="Unassembled WGS sequence"/>
</dbReference>
<feature type="domain" description="Bacterial type II secretion system protein E" evidence="2">
    <location>
        <begin position="60"/>
        <end position="337"/>
    </location>
</feature>
<dbReference type="NCBIfam" id="TIGR03819">
    <property type="entry name" value="heli_sec_ATPase"/>
    <property type="match status" value="1"/>
</dbReference>
<evidence type="ECO:0000313" key="4">
    <source>
        <dbReference type="Proteomes" id="UP001596189"/>
    </source>
</evidence>
<comment type="caution">
    <text evidence="3">The sequence shown here is derived from an EMBL/GenBank/DDBJ whole genome shotgun (WGS) entry which is preliminary data.</text>
</comment>
<organism evidence="3 4">
    <name type="scientific">Angustibacter luteus</name>
    <dbReference type="NCBI Taxonomy" id="658456"/>
    <lineage>
        <taxon>Bacteria</taxon>
        <taxon>Bacillati</taxon>
        <taxon>Actinomycetota</taxon>
        <taxon>Actinomycetes</taxon>
        <taxon>Kineosporiales</taxon>
        <taxon>Kineosporiaceae</taxon>
    </lineage>
</organism>
<evidence type="ECO:0000256" key="1">
    <source>
        <dbReference type="ARBA" id="ARBA00006611"/>
    </source>
</evidence>
<dbReference type="Gene3D" id="3.40.50.300">
    <property type="entry name" value="P-loop containing nucleotide triphosphate hydrolases"/>
    <property type="match status" value="1"/>
</dbReference>
<accession>A0ABW1JCS1</accession>
<dbReference type="PANTHER" id="PTHR30486:SF6">
    <property type="entry name" value="TYPE IV PILUS RETRACTATION ATPASE PILT"/>
    <property type="match status" value="1"/>
</dbReference>
<dbReference type="EMBL" id="JBHSRD010000003">
    <property type="protein sequence ID" value="MFC6007041.1"/>
    <property type="molecule type" value="Genomic_DNA"/>
</dbReference>
<dbReference type="InterPro" id="IPR001482">
    <property type="entry name" value="T2SS/T4SS_dom"/>
</dbReference>
<evidence type="ECO:0000313" key="3">
    <source>
        <dbReference type="EMBL" id="MFC6007041.1"/>
    </source>
</evidence>